<name>X1EM60_9ZZZZ</name>
<sequence length="86" mass="8961">MSLLVKAPSTSTDVAQADAKAISAGETKYLHIDSGTNGAEILSIAIEGVIGHAWTLDVYLPAADGEAPTQDKSRRNTISYAVADTE</sequence>
<comment type="caution">
    <text evidence="2">The sequence shown here is derived from an EMBL/GenBank/DDBJ whole genome shotgun (WGS) entry which is preliminary data.</text>
</comment>
<protein>
    <submittedName>
        <fullName evidence="2">Uncharacterized protein</fullName>
    </submittedName>
</protein>
<organism evidence="2">
    <name type="scientific">marine sediment metagenome</name>
    <dbReference type="NCBI Taxonomy" id="412755"/>
    <lineage>
        <taxon>unclassified sequences</taxon>
        <taxon>metagenomes</taxon>
        <taxon>ecological metagenomes</taxon>
    </lineage>
</organism>
<proteinExistence type="predicted"/>
<accession>X1EM60</accession>
<feature type="region of interest" description="Disordered" evidence="1">
    <location>
        <begin position="64"/>
        <end position="86"/>
    </location>
</feature>
<gene>
    <name evidence="2" type="ORF">S03H2_12898</name>
</gene>
<evidence type="ECO:0000313" key="2">
    <source>
        <dbReference type="EMBL" id="GAH33662.1"/>
    </source>
</evidence>
<feature type="non-terminal residue" evidence="2">
    <location>
        <position position="86"/>
    </location>
</feature>
<dbReference type="EMBL" id="BARU01006558">
    <property type="protein sequence ID" value="GAH33662.1"/>
    <property type="molecule type" value="Genomic_DNA"/>
</dbReference>
<dbReference type="AlphaFoldDB" id="X1EM60"/>
<evidence type="ECO:0000256" key="1">
    <source>
        <dbReference type="SAM" id="MobiDB-lite"/>
    </source>
</evidence>
<reference evidence="2" key="1">
    <citation type="journal article" date="2014" name="Front. Microbiol.">
        <title>High frequency of phylogenetically diverse reductive dehalogenase-homologous genes in deep subseafloor sedimentary metagenomes.</title>
        <authorList>
            <person name="Kawai M."/>
            <person name="Futagami T."/>
            <person name="Toyoda A."/>
            <person name="Takaki Y."/>
            <person name="Nishi S."/>
            <person name="Hori S."/>
            <person name="Arai W."/>
            <person name="Tsubouchi T."/>
            <person name="Morono Y."/>
            <person name="Uchiyama I."/>
            <person name="Ito T."/>
            <person name="Fujiyama A."/>
            <person name="Inagaki F."/>
            <person name="Takami H."/>
        </authorList>
    </citation>
    <scope>NUCLEOTIDE SEQUENCE</scope>
    <source>
        <strain evidence="2">Expedition CK06-06</strain>
    </source>
</reference>